<keyword evidence="2" id="KW-1185">Reference proteome</keyword>
<dbReference type="Proteomes" id="UP001064048">
    <property type="component" value="Chromosome 2"/>
</dbReference>
<name>A0ACC0KUP1_CHOFU</name>
<comment type="caution">
    <text evidence="1">The sequence shown here is derived from an EMBL/GenBank/DDBJ whole genome shotgun (WGS) entry which is preliminary data.</text>
</comment>
<protein>
    <submittedName>
        <fullName evidence="1">Uncharacterized protein</fullName>
    </submittedName>
</protein>
<evidence type="ECO:0000313" key="2">
    <source>
        <dbReference type="Proteomes" id="UP001064048"/>
    </source>
</evidence>
<proteinExistence type="predicted"/>
<dbReference type="EMBL" id="CM046102">
    <property type="protein sequence ID" value="KAI8440223.1"/>
    <property type="molecule type" value="Genomic_DNA"/>
</dbReference>
<organism evidence="1 2">
    <name type="scientific">Choristoneura fumiferana</name>
    <name type="common">Spruce budworm moth</name>
    <name type="synonym">Archips fumiferana</name>
    <dbReference type="NCBI Taxonomy" id="7141"/>
    <lineage>
        <taxon>Eukaryota</taxon>
        <taxon>Metazoa</taxon>
        <taxon>Ecdysozoa</taxon>
        <taxon>Arthropoda</taxon>
        <taxon>Hexapoda</taxon>
        <taxon>Insecta</taxon>
        <taxon>Pterygota</taxon>
        <taxon>Neoptera</taxon>
        <taxon>Endopterygota</taxon>
        <taxon>Lepidoptera</taxon>
        <taxon>Glossata</taxon>
        <taxon>Ditrysia</taxon>
        <taxon>Tortricoidea</taxon>
        <taxon>Tortricidae</taxon>
        <taxon>Tortricinae</taxon>
        <taxon>Choristoneura</taxon>
    </lineage>
</organism>
<evidence type="ECO:0000313" key="1">
    <source>
        <dbReference type="EMBL" id="KAI8440223.1"/>
    </source>
</evidence>
<reference evidence="1 2" key="1">
    <citation type="journal article" date="2022" name="Genome Biol. Evol.">
        <title>The Spruce Budworm Genome: Reconstructing the Evolutionary History of Antifreeze Proteins.</title>
        <authorList>
            <person name="Beliveau C."/>
            <person name="Gagne P."/>
            <person name="Picq S."/>
            <person name="Vernygora O."/>
            <person name="Keeling C.I."/>
            <person name="Pinkney K."/>
            <person name="Doucet D."/>
            <person name="Wen F."/>
            <person name="Johnston J.S."/>
            <person name="Maaroufi H."/>
            <person name="Boyle B."/>
            <person name="Laroche J."/>
            <person name="Dewar K."/>
            <person name="Juretic N."/>
            <person name="Blackburn G."/>
            <person name="Nisole A."/>
            <person name="Brunet B."/>
            <person name="Brandao M."/>
            <person name="Lumley L."/>
            <person name="Duan J."/>
            <person name="Quan G."/>
            <person name="Lucarotti C.J."/>
            <person name="Roe A.D."/>
            <person name="Sperling F.A.H."/>
            <person name="Levesque R.C."/>
            <person name="Cusson M."/>
        </authorList>
    </citation>
    <scope>NUCLEOTIDE SEQUENCE [LARGE SCALE GENOMIC DNA]</scope>
    <source>
        <strain evidence="1">Glfc:IPQL:Cfum</strain>
    </source>
</reference>
<sequence>MISPKVSVELSGVSPLYLIVLIKLRASRVPVHLSGEFMNFLHNLGSRVFTLKAKKRFGVEHGHEDTTTASYLFSTRNVEAWKSETNFGIQKDALRDALMMKLVSYYEDKYKLSDSQTTKTTTTTSTPAHRDVRTSVSLNNNKVDNGVWLEEAIRTSR</sequence>
<accession>A0ACC0KUP1</accession>
<gene>
    <name evidence="1" type="ORF">MSG28_001603</name>
</gene>